<protein>
    <submittedName>
        <fullName evidence="7">Peptide/nickel transport system substrate-binding protein</fullName>
    </submittedName>
</protein>
<dbReference type="AlphaFoldDB" id="A0A1H2VFA0"/>
<dbReference type="InterPro" id="IPR039424">
    <property type="entry name" value="SBP_5"/>
</dbReference>
<dbReference type="SUPFAM" id="SSF53850">
    <property type="entry name" value="Periplasmic binding protein-like II"/>
    <property type="match status" value="1"/>
</dbReference>
<accession>A0A1H2VFA0</accession>
<name>A0A1H2VFA0_9FIRM</name>
<dbReference type="Gene3D" id="3.10.105.10">
    <property type="entry name" value="Dipeptide-binding Protein, Domain 3"/>
    <property type="match status" value="1"/>
</dbReference>
<dbReference type="CDD" id="cd08499">
    <property type="entry name" value="PBP2_Ylib_like"/>
    <property type="match status" value="1"/>
</dbReference>
<reference evidence="7 8" key="1">
    <citation type="submission" date="2016-10" db="EMBL/GenBank/DDBJ databases">
        <authorList>
            <person name="de Groot N.N."/>
        </authorList>
    </citation>
    <scope>NUCLEOTIDE SEQUENCE [LARGE SCALE GENOMIC DNA]</scope>
    <source>
        <strain evidence="7 8">DSM 23310</strain>
    </source>
</reference>
<dbReference type="RefSeq" id="WP_200773655.1">
    <property type="nucleotide sequence ID" value="NZ_BSYN01000004.1"/>
</dbReference>
<dbReference type="PANTHER" id="PTHR30290:SF9">
    <property type="entry name" value="OLIGOPEPTIDE-BINDING PROTEIN APPA"/>
    <property type="match status" value="1"/>
</dbReference>
<evidence type="ECO:0000256" key="4">
    <source>
        <dbReference type="ARBA" id="ARBA00022729"/>
    </source>
</evidence>
<feature type="domain" description="Solute-binding protein family 5" evidence="6">
    <location>
        <begin position="76"/>
        <end position="424"/>
    </location>
</feature>
<evidence type="ECO:0000313" key="8">
    <source>
        <dbReference type="Proteomes" id="UP000198828"/>
    </source>
</evidence>
<dbReference type="InterPro" id="IPR000914">
    <property type="entry name" value="SBP_5_dom"/>
</dbReference>
<sequence>MFSRKTYFVLSILLVLMLTLSACGSKETGGSGKDELVVAQGADPKSLDPHASNDQPSSRVNKQIYNTLVEATEDMEIEPGLAESWEQVDETTWRFKLREGVKFHNGEELRASDVKFSLDRMMNSPEVAHIVGAVESVEIEGDYTVIIKTKEPFAPILAHLAHTAASILNEKAVTEAGDDYANNPIGTGPFKFVSHDAGDKVTLERFDDYFGEPAKVNTLIFRNIPEGTNRTIGLKTGEIDIAYDIEPIDLGKVREDDKLVLIEEESLSTSYIGFNTKKAPFHDVRVRKALNHAVNVDEIIEVVLEGAGKKATGPINDKVFGYNKDLKGYEYDPEKAKELLAEAGYPDGFKTTIWTNDSPVRVRIAELVQAQLKEVGVEVTIEEVEWGAYLERTAAGEHDMFILGWVTVTGDADYGLYALFHSSQHGGAGNRTFYTNSEVDKLLDQGRTSIDEGERLEVYAKAQELIVEDAPQLFLYFQTQNAGVQSNVEGFRLHPAGHHKLVNVSFK</sequence>
<gene>
    <name evidence="7" type="ORF">SAMN05660923_01097</name>
</gene>
<dbReference type="Gene3D" id="3.40.190.10">
    <property type="entry name" value="Periplasmic binding protein-like II"/>
    <property type="match status" value="1"/>
</dbReference>
<dbReference type="InterPro" id="IPR030678">
    <property type="entry name" value="Peptide/Ni-bd"/>
</dbReference>
<evidence type="ECO:0000256" key="1">
    <source>
        <dbReference type="ARBA" id="ARBA00004193"/>
    </source>
</evidence>
<evidence type="ECO:0000313" key="7">
    <source>
        <dbReference type="EMBL" id="SDW67013.1"/>
    </source>
</evidence>
<proteinExistence type="inferred from homology"/>
<dbReference type="Gene3D" id="3.90.76.10">
    <property type="entry name" value="Dipeptide-binding Protein, Domain 1"/>
    <property type="match status" value="1"/>
</dbReference>
<evidence type="ECO:0000256" key="3">
    <source>
        <dbReference type="ARBA" id="ARBA00022448"/>
    </source>
</evidence>
<dbReference type="Proteomes" id="UP000198828">
    <property type="component" value="Unassembled WGS sequence"/>
</dbReference>
<keyword evidence="8" id="KW-1185">Reference proteome</keyword>
<comment type="subcellular location">
    <subcellularLocation>
        <location evidence="1">Cell membrane</location>
        <topology evidence="1">Lipid-anchor</topology>
    </subcellularLocation>
</comment>
<keyword evidence="4 5" id="KW-0732">Signal</keyword>
<dbReference type="GO" id="GO:1904680">
    <property type="term" value="F:peptide transmembrane transporter activity"/>
    <property type="evidence" value="ECO:0007669"/>
    <property type="project" value="TreeGrafter"/>
</dbReference>
<dbReference type="Pfam" id="PF00496">
    <property type="entry name" value="SBP_bac_5"/>
    <property type="match status" value="1"/>
</dbReference>
<feature type="chain" id="PRO_5039476505" evidence="5">
    <location>
        <begin position="23"/>
        <end position="507"/>
    </location>
</feature>
<evidence type="ECO:0000256" key="5">
    <source>
        <dbReference type="SAM" id="SignalP"/>
    </source>
</evidence>
<dbReference type="InterPro" id="IPR023765">
    <property type="entry name" value="SBP_5_CS"/>
</dbReference>
<dbReference type="PANTHER" id="PTHR30290">
    <property type="entry name" value="PERIPLASMIC BINDING COMPONENT OF ABC TRANSPORTER"/>
    <property type="match status" value="1"/>
</dbReference>
<dbReference type="GO" id="GO:0042597">
    <property type="term" value="C:periplasmic space"/>
    <property type="evidence" value="ECO:0007669"/>
    <property type="project" value="UniProtKB-ARBA"/>
</dbReference>
<dbReference type="GO" id="GO:0043190">
    <property type="term" value="C:ATP-binding cassette (ABC) transporter complex"/>
    <property type="evidence" value="ECO:0007669"/>
    <property type="project" value="InterPro"/>
</dbReference>
<dbReference type="EMBL" id="FNNG01000003">
    <property type="protein sequence ID" value="SDW67013.1"/>
    <property type="molecule type" value="Genomic_DNA"/>
</dbReference>
<dbReference type="PIRSF" id="PIRSF002741">
    <property type="entry name" value="MppA"/>
    <property type="match status" value="1"/>
</dbReference>
<dbReference type="PROSITE" id="PS01040">
    <property type="entry name" value="SBP_BACTERIAL_5"/>
    <property type="match status" value="1"/>
</dbReference>
<feature type="signal peptide" evidence="5">
    <location>
        <begin position="1"/>
        <end position="22"/>
    </location>
</feature>
<keyword evidence="3" id="KW-0813">Transport</keyword>
<organism evidence="7 8">
    <name type="scientific">Tepidimicrobium xylanilyticum</name>
    <dbReference type="NCBI Taxonomy" id="1123352"/>
    <lineage>
        <taxon>Bacteria</taxon>
        <taxon>Bacillati</taxon>
        <taxon>Bacillota</taxon>
        <taxon>Tissierellia</taxon>
        <taxon>Tissierellales</taxon>
        <taxon>Tepidimicrobiaceae</taxon>
        <taxon>Tepidimicrobium</taxon>
    </lineage>
</organism>
<comment type="similarity">
    <text evidence="2">Belongs to the bacterial solute-binding protein 5 family.</text>
</comment>
<dbReference type="GO" id="GO:0015833">
    <property type="term" value="P:peptide transport"/>
    <property type="evidence" value="ECO:0007669"/>
    <property type="project" value="TreeGrafter"/>
</dbReference>
<evidence type="ECO:0000259" key="6">
    <source>
        <dbReference type="Pfam" id="PF00496"/>
    </source>
</evidence>
<evidence type="ECO:0000256" key="2">
    <source>
        <dbReference type="ARBA" id="ARBA00005695"/>
    </source>
</evidence>
<dbReference type="PROSITE" id="PS51257">
    <property type="entry name" value="PROKAR_LIPOPROTEIN"/>
    <property type="match status" value="1"/>
</dbReference>